<gene>
    <name evidence="1" type="ORF">GCM10007977_035810</name>
</gene>
<sequence length="342" mass="36697">MARVDGELAGELYEELGEIWCLTFVRGVDAREALRRFGAYPDTIVPRTLGDIGELRLSFDAGYPAVAAVTDVGGWAVVLEPEGFEAAHTLLEAVSAGTEAVSVLRHDYAAARFGHAVDGVLVTGFDPDWPHRRWGTEPDRHGVFAEEDDERDAAWALPLAAGIAGWLPSLDSVREPWLSAEFDPWFTPARPTQRLRGDDSELHAAVEGAGAADLRAVAVAEVRRIAGLLGVAGTAGLEEVLRAAAGERFPGVPVDSALGVAVRGWLREASRASWSLNLDRHRMSEGERQRGYLFGWFTAALRGALEPDPLAAAHAALIPLVNGPVALKDPVARGAALARLRR</sequence>
<name>A0A917WTQ7_9ACTN</name>
<reference evidence="1" key="2">
    <citation type="submission" date="2020-09" db="EMBL/GenBank/DDBJ databases">
        <authorList>
            <person name="Sun Q."/>
            <person name="Ohkuma M."/>
        </authorList>
    </citation>
    <scope>NUCLEOTIDE SEQUENCE</scope>
    <source>
        <strain evidence="1">JCM 19831</strain>
    </source>
</reference>
<evidence type="ECO:0000313" key="2">
    <source>
        <dbReference type="Proteomes" id="UP000642070"/>
    </source>
</evidence>
<keyword evidence="2" id="KW-1185">Reference proteome</keyword>
<reference evidence="1" key="1">
    <citation type="journal article" date="2014" name="Int. J. Syst. Evol. Microbiol.">
        <title>Complete genome sequence of Corynebacterium casei LMG S-19264T (=DSM 44701T), isolated from a smear-ripened cheese.</title>
        <authorList>
            <consortium name="US DOE Joint Genome Institute (JGI-PGF)"/>
            <person name="Walter F."/>
            <person name="Albersmeier A."/>
            <person name="Kalinowski J."/>
            <person name="Ruckert C."/>
        </authorList>
    </citation>
    <scope>NUCLEOTIDE SEQUENCE</scope>
    <source>
        <strain evidence="1">JCM 19831</strain>
    </source>
</reference>
<protein>
    <submittedName>
        <fullName evidence="1">Uncharacterized protein</fullName>
    </submittedName>
</protein>
<accession>A0A917WTQ7</accession>
<evidence type="ECO:0000313" key="1">
    <source>
        <dbReference type="EMBL" id="GGM31393.1"/>
    </source>
</evidence>
<dbReference type="InterPro" id="IPR045592">
    <property type="entry name" value="DUF6461"/>
</dbReference>
<comment type="caution">
    <text evidence="1">The sequence shown here is derived from an EMBL/GenBank/DDBJ whole genome shotgun (WGS) entry which is preliminary data.</text>
</comment>
<organism evidence="1 2">
    <name type="scientific">Dactylosporangium sucinum</name>
    <dbReference type="NCBI Taxonomy" id="1424081"/>
    <lineage>
        <taxon>Bacteria</taxon>
        <taxon>Bacillati</taxon>
        <taxon>Actinomycetota</taxon>
        <taxon>Actinomycetes</taxon>
        <taxon>Micromonosporales</taxon>
        <taxon>Micromonosporaceae</taxon>
        <taxon>Dactylosporangium</taxon>
    </lineage>
</organism>
<dbReference type="AlphaFoldDB" id="A0A917WTQ7"/>
<dbReference type="EMBL" id="BMPI01000015">
    <property type="protein sequence ID" value="GGM31393.1"/>
    <property type="molecule type" value="Genomic_DNA"/>
</dbReference>
<dbReference type="Proteomes" id="UP000642070">
    <property type="component" value="Unassembled WGS sequence"/>
</dbReference>
<dbReference type="Pfam" id="PF20062">
    <property type="entry name" value="DUF6461"/>
    <property type="match status" value="1"/>
</dbReference>
<proteinExistence type="predicted"/>